<sequence length="192" mass="22012">MDLVFDAHRLVDPDTPIPIFRTLYNILRDLPSSQRIILYTSDRRRPTLLLLLLTLQHRNPDRLLFRELTPSSPPTTDPRKLKNGYVAADIADSLLWKSVTHLSPFASEDHLTADDTLRWFNRQDADDTTTKLLVLSTEPSSTDHRGIDTTRVDITMFFSQPNAVDLNQAAGRGVRMAPEPNQDHFIVYFDRD</sequence>
<dbReference type="EMBL" id="LGRX02020400">
    <property type="protein sequence ID" value="KAK3257540.1"/>
    <property type="molecule type" value="Genomic_DNA"/>
</dbReference>
<proteinExistence type="predicted"/>
<comment type="caution">
    <text evidence="1">The sequence shown here is derived from an EMBL/GenBank/DDBJ whole genome shotgun (WGS) entry which is preliminary data.</text>
</comment>
<name>A0AAE0KR91_9CHLO</name>
<protein>
    <recommendedName>
        <fullName evidence="3">Helicase C-terminal domain-containing protein</fullName>
    </recommendedName>
</protein>
<dbReference type="Proteomes" id="UP001190700">
    <property type="component" value="Unassembled WGS sequence"/>
</dbReference>
<dbReference type="AlphaFoldDB" id="A0AAE0KR91"/>
<reference evidence="1 2" key="1">
    <citation type="journal article" date="2015" name="Genome Biol. Evol.">
        <title>Comparative Genomics of a Bacterivorous Green Alga Reveals Evolutionary Causalities and Consequences of Phago-Mixotrophic Mode of Nutrition.</title>
        <authorList>
            <person name="Burns J.A."/>
            <person name="Paasch A."/>
            <person name="Narechania A."/>
            <person name="Kim E."/>
        </authorList>
    </citation>
    <scope>NUCLEOTIDE SEQUENCE [LARGE SCALE GENOMIC DNA]</scope>
    <source>
        <strain evidence="1 2">PLY_AMNH</strain>
    </source>
</reference>
<evidence type="ECO:0000313" key="2">
    <source>
        <dbReference type="Proteomes" id="UP001190700"/>
    </source>
</evidence>
<evidence type="ECO:0008006" key="3">
    <source>
        <dbReference type="Google" id="ProtNLM"/>
    </source>
</evidence>
<evidence type="ECO:0000313" key="1">
    <source>
        <dbReference type="EMBL" id="KAK3257540.1"/>
    </source>
</evidence>
<keyword evidence="2" id="KW-1185">Reference proteome</keyword>
<organism evidence="1 2">
    <name type="scientific">Cymbomonas tetramitiformis</name>
    <dbReference type="NCBI Taxonomy" id="36881"/>
    <lineage>
        <taxon>Eukaryota</taxon>
        <taxon>Viridiplantae</taxon>
        <taxon>Chlorophyta</taxon>
        <taxon>Pyramimonadophyceae</taxon>
        <taxon>Pyramimonadales</taxon>
        <taxon>Pyramimonadaceae</taxon>
        <taxon>Cymbomonas</taxon>
    </lineage>
</organism>
<gene>
    <name evidence="1" type="ORF">CYMTET_33370</name>
</gene>
<accession>A0AAE0KR91</accession>